<dbReference type="EMBL" id="KV018572">
    <property type="protein sequence ID" value="KZV16788.1"/>
    <property type="molecule type" value="Genomic_DNA"/>
</dbReference>
<sequence>MVVSGEIAKRQKFIPVRVFVRAGFDQLSRALNCGNYCAEYKLLSVLGFDPMSLWGLVCLRVCVFAGYPGNTSGRGFNPAGGAPGGG</sequence>
<organism evidence="1 2">
    <name type="scientific">Dorcoceras hygrometricum</name>
    <dbReference type="NCBI Taxonomy" id="472368"/>
    <lineage>
        <taxon>Eukaryota</taxon>
        <taxon>Viridiplantae</taxon>
        <taxon>Streptophyta</taxon>
        <taxon>Embryophyta</taxon>
        <taxon>Tracheophyta</taxon>
        <taxon>Spermatophyta</taxon>
        <taxon>Magnoliopsida</taxon>
        <taxon>eudicotyledons</taxon>
        <taxon>Gunneridae</taxon>
        <taxon>Pentapetalae</taxon>
        <taxon>asterids</taxon>
        <taxon>lamiids</taxon>
        <taxon>Lamiales</taxon>
        <taxon>Gesneriaceae</taxon>
        <taxon>Didymocarpoideae</taxon>
        <taxon>Trichosporeae</taxon>
        <taxon>Loxocarpinae</taxon>
        <taxon>Dorcoceras</taxon>
    </lineage>
</organism>
<name>A0A2Z7A5D7_9LAMI</name>
<evidence type="ECO:0000313" key="2">
    <source>
        <dbReference type="Proteomes" id="UP000250235"/>
    </source>
</evidence>
<dbReference type="AlphaFoldDB" id="A0A2Z7A5D7"/>
<proteinExistence type="predicted"/>
<gene>
    <name evidence="1" type="ORF">F511_15424</name>
</gene>
<accession>A0A2Z7A5D7</accession>
<dbReference type="Proteomes" id="UP000250235">
    <property type="component" value="Unassembled WGS sequence"/>
</dbReference>
<reference evidence="1 2" key="1">
    <citation type="journal article" date="2015" name="Proc. Natl. Acad. Sci. U.S.A.">
        <title>The resurrection genome of Boea hygrometrica: A blueprint for survival of dehydration.</title>
        <authorList>
            <person name="Xiao L."/>
            <person name="Yang G."/>
            <person name="Zhang L."/>
            <person name="Yang X."/>
            <person name="Zhao S."/>
            <person name="Ji Z."/>
            <person name="Zhou Q."/>
            <person name="Hu M."/>
            <person name="Wang Y."/>
            <person name="Chen M."/>
            <person name="Xu Y."/>
            <person name="Jin H."/>
            <person name="Xiao X."/>
            <person name="Hu G."/>
            <person name="Bao F."/>
            <person name="Hu Y."/>
            <person name="Wan P."/>
            <person name="Li L."/>
            <person name="Deng X."/>
            <person name="Kuang T."/>
            <person name="Xiang C."/>
            <person name="Zhu J.K."/>
            <person name="Oliver M.J."/>
            <person name="He Y."/>
        </authorList>
    </citation>
    <scope>NUCLEOTIDE SEQUENCE [LARGE SCALE GENOMIC DNA]</scope>
    <source>
        <strain evidence="2">cv. XS01</strain>
    </source>
</reference>
<evidence type="ECO:0000313" key="1">
    <source>
        <dbReference type="EMBL" id="KZV16788.1"/>
    </source>
</evidence>
<protein>
    <submittedName>
        <fullName evidence="1">Uncharacterized protein</fullName>
    </submittedName>
</protein>
<keyword evidence="2" id="KW-1185">Reference proteome</keyword>